<feature type="region of interest" description="Disordered" evidence="2">
    <location>
        <begin position="790"/>
        <end position="813"/>
    </location>
</feature>
<dbReference type="GO" id="GO:0007005">
    <property type="term" value="P:mitochondrion organization"/>
    <property type="evidence" value="ECO:0007669"/>
    <property type="project" value="TreeGrafter"/>
</dbReference>
<dbReference type="GO" id="GO:0006396">
    <property type="term" value="P:RNA processing"/>
    <property type="evidence" value="ECO:0007669"/>
    <property type="project" value="TreeGrafter"/>
</dbReference>
<dbReference type="GO" id="GO:0003729">
    <property type="term" value="F:mRNA binding"/>
    <property type="evidence" value="ECO:0007669"/>
    <property type="project" value="TreeGrafter"/>
</dbReference>
<dbReference type="InterPro" id="IPR002885">
    <property type="entry name" value="PPR_rpt"/>
</dbReference>
<feature type="compositionally biased region" description="Polar residues" evidence="2">
    <location>
        <begin position="594"/>
        <end position="612"/>
    </location>
</feature>
<comment type="caution">
    <text evidence="3">The sequence shown here is derived from an EMBL/GenBank/DDBJ whole genome shotgun (WGS) entry which is preliminary data.</text>
</comment>
<accession>A0A3M7F0F4</accession>
<proteinExistence type="predicted"/>
<feature type="repeat" description="PPR" evidence="1">
    <location>
        <begin position="712"/>
        <end position="746"/>
    </location>
</feature>
<evidence type="ECO:0000256" key="2">
    <source>
        <dbReference type="SAM" id="MobiDB-lite"/>
    </source>
</evidence>
<evidence type="ECO:0008006" key="5">
    <source>
        <dbReference type="Google" id="ProtNLM"/>
    </source>
</evidence>
<name>A0A3M7F0F4_HORWE</name>
<dbReference type="Pfam" id="PF13041">
    <property type="entry name" value="PPR_2"/>
    <property type="match status" value="1"/>
</dbReference>
<dbReference type="PANTHER" id="PTHR47934">
    <property type="entry name" value="PENTATRICOPEPTIDE REPEAT-CONTAINING PROTEIN PET309, MITOCHONDRIAL"/>
    <property type="match status" value="1"/>
</dbReference>
<feature type="compositionally biased region" description="Polar residues" evidence="2">
    <location>
        <begin position="569"/>
        <end position="580"/>
    </location>
</feature>
<evidence type="ECO:0000313" key="3">
    <source>
        <dbReference type="EMBL" id="RMY81864.1"/>
    </source>
</evidence>
<reference evidence="3 4" key="1">
    <citation type="journal article" date="2018" name="BMC Genomics">
        <title>Genomic evidence for intraspecific hybridization in a clonal and extremely halotolerant yeast.</title>
        <authorList>
            <person name="Gostincar C."/>
            <person name="Stajich J.E."/>
            <person name="Zupancic J."/>
            <person name="Zalar P."/>
            <person name="Gunde-Cimerman N."/>
        </authorList>
    </citation>
    <scope>NUCLEOTIDE SEQUENCE [LARGE SCALE GENOMIC DNA]</scope>
    <source>
        <strain evidence="3 4">EXF-171</strain>
    </source>
</reference>
<evidence type="ECO:0000256" key="1">
    <source>
        <dbReference type="PROSITE-ProRule" id="PRU00708"/>
    </source>
</evidence>
<feature type="compositionally biased region" description="Polar residues" evidence="2">
    <location>
        <begin position="548"/>
        <end position="560"/>
    </location>
</feature>
<evidence type="ECO:0000313" key="4">
    <source>
        <dbReference type="Proteomes" id="UP000281468"/>
    </source>
</evidence>
<protein>
    <recommendedName>
        <fullName evidence="5">Pentacotripeptide-repeat region of PRORP domain-containing protein</fullName>
    </recommendedName>
</protein>
<dbReference type="InterPro" id="IPR011990">
    <property type="entry name" value="TPR-like_helical_dom_sf"/>
</dbReference>
<feature type="compositionally biased region" description="Polar residues" evidence="2">
    <location>
        <begin position="90"/>
        <end position="103"/>
    </location>
</feature>
<dbReference type="PANTHER" id="PTHR47934:SF6">
    <property type="entry name" value="MITOCHONDRIAL GROUP I INTRON SPLICING FACTOR CCM1-RELATED"/>
    <property type="match status" value="1"/>
</dbReference>
<dbReference type="EMBL" id="QWIQ01000573">
    <property type="protein sequence ID" value="RMY81864.1"/>
    <property type="molecule type" value="Genomic_DNA"/>
</dbReference>
<dbReference type="AlphaFoldDB" id="A0A3M7F0F4"/>
<gene>
    <name evidence="3" type="ORF">D0862_12204</name>
</gene>
<feature type="repeat" description="PPR" evidence="1">
    <location>
        <begin position="867"/>
        <end position="901"/>
    </location>
</feature>
<feature type="region of interest" description="Disordered" evidence="2">
    <location>
        <begin position="148"/>
        <end position="207"/>
    </location>
</feature>
<sequence length="1155" mass="130059">MKSQDFEMRDAERVRCKEARRSATSGGLLPLQERSFGAPWDLIVGHFELSGLACPPIMSLPYLHICTRCALQARLRSRIQVLQQARRGFSHTSPASQSESHSSLGRRRAYNDEEQPIEPLSRSQFTRSRYDAGVDVRSWRPEEARTRYGRRDMPLTGGSGRYSRGRLAPEQLLEQVERGREPRSLRQRNPAAHDMSSRRPSLQEEDAGIPESLQQRINALVRCGPSGEHDIEAWRIVQDIISHEAPEAVSKLGMHRMFSKTYMGLSERLTKQAAQSTSEEQKARGLPSPTLVVQLIHTFQLEAQDFYARMLWLVSSAALETPKLTLRRQLLDDTMLIWNMAFASRLIRHRQLFHHPSRPPLTVEELNWSFLPDTSTLREQLTSRLAAVPSMSFSAALSMYLPALRSNNTYSKLTQTKFFYDWPSPALVTLDLLRTTPPAHAVSGRETIPYVNQAEYAPFVELVEGLLVTLKKPGVGVAMRGKFNDERTKGIYLGLVHRLGLNLPPWLREGGSGVPPPLPAKKAVGESSERERKDETAISKDEGVISRAASQESNAWTDTVRQLGESAQEKTQQQTQSSMPLQAKNADPKEEHSTSTAPPTSKSDESPTSQESPDVLAPPPLSMKTPLTSRDKVTARFIDLRMNRLGQAQQKQQPDLAEHIKDEIFAFAASPEKPRLPDELFEHLMLALMSLARPKHAIEVWNHFIQSGRQPTAKTYTVMMRGAQHARDVSAMEGFWQKMRMAGVQPDVSAWSTRIYGLIKGNKVKMGMRALAEMKEEWIAAARRKKFGGDISSTASREASSGRRRQDQSSPELNAAEATTIFEGDIDDVPRPNVVVMNAAISALAAKNDRLISEALQWGRAFGLEPDRRTYNVLLNVSMRHGQSDEAIDILRRMNQKNVLVDSQTWTIILTELFHDEAMYDLSHAEQEDKVLSLITSLESVSTSPSDDPEAAQPTAFIDQKGYALVIDRLLKLYNNVPAANAVLTHMLNRNMQPTTQIYTILMAHYFQMTPYPDFAAVEALWHRIRSVEEDAGTRDGGGGRLTLDGVFYDRMIEAYATYHSLLNSSRPMMEFYDRLVASGRRPSWRALEHLARCLAERGEWDLLVQVVDRAREWVVSEDAGAGGADVGMRPRVFGQRGFWEFVRETGVLRHEEVI</sequence>
<dbReference type="PROSITE" id="PS51375">
    <property type="entry name" value="PPR"/>
    <property type="match status" value="2"/>
</dbReference>
<feature type="compositionally biased region" description="Basic and acidic residues" evidence="2">
    <location>
        <begin position="523"/>
        <end position="544"/>
    </location>
</feature>
<dbReference type="Gene3D" id="1.25.40.10">
    <property type="entry name" value="Tetratricopeptide repeat domain"/>
    <property type="match status" value="3"/>
</dbReference>
<dbReference type="VEuPathDB" id="FungiDB:BTJ68_10927"/>
<dbReference type="Proteomes" id="UP000281468">
    <property type="component" value="Unassembled WGS sequence"/>
</dbReference>
<feature type="compositionally biased region" description="Basic and acidic residues" evidence="2">
    <location>
        <begin position="175"/>
        <end position="184"/>
    </location>
</feature>
<dbReference type="InterPro" id="IPR051114">
    <property type="entry name" value="Mito_RNA_Proc_CCM1"/>
</dbReference>
<feature type="region of interest" description="Disordered" evidence="2">
    <location>
        <begin position="86"/>
        <end position="126"/>
    </location>
</feature>
<feature type="region of interest" description="Disordered" evidence="2">
    <location>
        <begin position="509"/>
        <end position="630"/>
    </location>
</feature>
<dbReference type="NCBIfam" id="TIGR00756">
    <property type="entry name" value="PPR"/>
    <property type="match status" value="2"/>
</dbReference>
<dbReference type="GO" id="GO:0005739">
    <property type="term" value="C:mitochondrion"/>
    <property type="evidence" value="ECO:0007669"/>
    <property type="project" value="TreeGrafter"/>
</dbReference>
<organism evidence="3 4">
    <name type="scientific">Hortaea werneckii</name>
    <name type="common">Black yeast</name>
    <name type="synonym">Cladosporium werneckii</name>
    <dbReference type="NCBI Taxonomy" id="91943"/>
    <lineage>
        <taxon>Eukaryota</taxon>
        <taxon>Fungi</taxon>
        <taxon>Dikarya</taxon>
        <taxon>Ascomycota</taxon>
        <taxon>Pezizomycotina</taxon>
        <taxon>Dothideomycetes</taxon>
        <taxon>Dothideomycetidae</taxon>
        <taxon>Mycosphaerellales</taxon>
        <taxon>Teratosphaeriaceae</taxon>
        <taxon>Hortaea</taxon>
    </lineage>
</organism>